<name>D3BTF6_HETP5</name>
<dbReference type="InParanoid" id="D3BTF6"/>
<organism evidence="1 2">
    <name type="scientific">Heterostelium pallidum (strain ATCC 26659 / Pp 5 / PN500)</name>
    <name type="common">Cellular slime mold</name>
    <name type="synonym">Polysphondylium pallidum</name>
    <dbReference type="NCBI Taxonomy" id="670386"/>
    <lineage>
        <taxon>Eukaryota</taxon>
        <taxon>Amoebozoa</taxon>
        <taxon>Evosea</taxon>
        <taxon>Eumycetozoa</taxon>
        <taxon>Dictyostelia</taxon>
        <taxon>Acytosteliales</taxon>
        <taxon>Acytosteliaceae</taxon>
        <taxon>Heterostelium</taxon>
    </lineage>
</organism>
<protein>
    <submittedName>
        <fullName evidence="1">Uncharacterized protein</fullName>
    </submittedName>
</protein>
<dbReference type="EMBL" id="ADBJ01000056">
    <property type="protein sequence ID" value="EFA75373.1"/>
    <property type="molecule type" value="Genomic_DNA"/>
</dbReference>
<proteinExistence type="predicted"/>
<keyword evidence="2" id="KW-1185">Reference proteome</keyword>
<gene>
    <name evidence="1" type="ORF">PPL_11450</name>
</gene>
<comment type="caution">
    <text evidence="1">The sequence shown here is derived from an EMBL/GenBank/DDBJ whole genome shotgun (WGS) entry which is preliminary data.</text>
</comment>
<dbReference type="RefSeq" id="XP_020427507.1">
    <property type="nucleotide sequence ID" value="XM_020582204.1"/>
</dbReference>
<accession>D3BTF6</accession>
<dbReference type="AlphaFoldDB" id="D3BTF6"/>
<dbReference type="Proteomes" id="UP000001396">
    <property type="component" value="Unassembled WGS sequence"/>
</dbReference>
<evidence type="ECO:0000313" key="2">
    <source>
        <dbReference type="Proteomes" id="UP000001396"/>
    </source>
</evidence>
<reference evidence="1 2" key="1">
    <citation type="journal article" date="2011" name="Genome Res.">
        <title>Phylogeny-wide analysis of social amoeba genomes highlights ancient origins for complex intercellular communication.</title>
        <authorList>
            <person name="Heidel A.J."/>
            <person name="Lawal H.M."/>
            <person name="Felder M."/>
            <person name="Schilde C."/>
            <person name="Helps N.R."/>
            <person name="Tunggal B."/>
            <person name="Rivero F."/>
            <person name="John U."/>
            <person name="Schleicher M."/>
            <person name="Eichinger L."/>
            <person name="Platzer M."/>
            <person name="Noegel A.A."/>
            <person name="Schaap P."/>
            <person name="Gloeckner G."/>
        </authorList>
    </citation>
    <scope>NUCLEOTIDE SEQUENCE [LARGE SCALE GENOMIC DNA]</scope>
    <source>
        <strain evidence="2">ATCC 26659 / Pp 5 / PN500</strain>
    </source>
</reference>
<dbReference type="GeneID" id="31366918"/>
<evidence type="ECO:0000313" key="1">
    <source>
        <dbReference type="EMBL" id="EFA75373.1"/>
    </source>
</evidence>
<sequence length="109" mass="12870">MNKNNETDTQDIKRSLKELDNNLFQPTLNIPTYTEMGANAEQNNILYYIEFDQELDNYERLFGSGMTLQKYLNLEPEEQIKYLSSIFKLSLENEFKKKENDIFISSNTP</sequence>